<evidence type="ECO:0000256" key="7">
    <source>
        <dbReference type="SAM" id="MobiDB-lite"/>
    </source>
</evidence>
<evidence type="ECO:0000313" key="10">
    <source>
        <dbReference type="Proteomes" id="UP001431693"/>
    </source>
</evidence>
<gene>
    <name evidence="9" type="ORF">QJ043_01615</name>
</gene>
<reference evidence="9" key="1">
    <citation type="submission" date="2023-05" db="EMBL/GenBank/DDBJ databases">
        <title>[olsenella] sp. nov., isolated from a pig farm feces dump.</title>
        <authorList>
            <person name="Chang Y.-H."/>
        </authorList>
    </citation>
    <scope>NUCLEOTIDE SEQUENCE</scope>
    <source>
        <strain evidence="9">YH-ols2217</strain>
    </source>
</reference>
<keyword evidence="2" id="KW-0645">Protease</keyword>
<evidence type="ECO:0000256" key="4">
    <source>
        <dbReference type="ARBA" id="ARBA00022801"/>
    </source>
</evidence>
<dbReference type="InterPro" id="IPR057309">
    <property type="entry name" value="PcsB_CC"/>
</dbReference>
<evidence type="ECO:0000256" key="3">
    <source>
        <dbReference type="ARBA" id="ARBA00022729"/>
    </source>
</evidence>
<feature type="region of interest" description="Disordered" evidence="7">
    <location>
        <begin position="181"/>
        <end position="273"/>
    </location>
</feature>
<organism evidence="9 10">
    <name type="scientific">Kribbibacterium absianum</name>
    <dbReference type="NCBI Taxonomy" id="3044210"/>
    <lineage>
        <taxon>Bacteria</taxon>
        <taxon>Bacillati</taxon>
        <taxon>Actinomycetota</taxon>
        <taxon>Coriobacteriia</taxon>
        <taxon>Coriobacteriales</taxon>
        <taxon>Kribbibacteriaceae</taxon>
        <taxon>Kribbibacterium</taxon>
    </lineage>
</organism>
<dbReference type="InterPro" id="IPR038765">
    <property type="entry name" value="Papain-like_cys_pep_sf"/>
</dbReference>
<feature type="domain" description="NlpC/P60" evidence="8">
    <location>
        <begin position="278"/>
        <end position="410"/>
    </location>
</feature>
<keyword evidence="3" id="KW-0732">Signal</keyword>
<dbReference type="InterPro" id="IPR051202">
    <property type="entry name" value="Peptidase_C40"/>
</dbReference>
<comment type="similarity">
    <text evidence="1">Belongs to the peptidase C40 family.</text>
</comment>
<accession>A0ABT6ZJF9</accession>
<evidence type="ECO:0000256" key="1">
    <source>
        <dbReference type="ARBA" id="ARBA00007074"/>
    </source>
</evidence>
<dbReference type="Proteomes" id="UP001431693">
    <property type="component" value="Unassembled WGS sequence"/>
</dbReference>
<dbReference type="InterPro" id="IPR000064">
    <property type="entry name" value="NLP_P60_dom"/>
</dbReference>
<dbReference type="EMBL" id="JASJEX010000001">
    <property type="protein sequence ID" value="MDJ1128786.1"/>
    <property type="molecule type" value="Genomic_DNA"/>
</dbReference>
<sequence>MVGHPATAHAASSTELQAQLDAALVKVEDLRQQTSAAFDQLESLQGQVEDTKAQIAETESKIQETQAELTDARGTLAERVSANYKTGGVSFVEILLGSTSFEDFVSRIGYANRFAESDAEFIDRVKTLEAQLNESKGALELQQQQQEELVDQAQAKATQVQASQQEYEAYVDSLSAEVQEALKKEEEERRAEEQRKAEEAAAAAAAQQAAEASSSASSNGGGSPSSSGGSSAGSSSSGSASSGGSGSSSGGSGSSGSSSGSGSSSSGGSSSGSSAGYGSGISAVIAAAKSQLGVSYSYSGSAIANQEFDCSGLVWWAYQQGGYSIPRGQRMSNGRGNSMIGWVLDRGGWTTNQANLKAGDLMFWGSGVNSTTHVGMCIGNGQMIHSNYGGVEITSVYYSSGSFVGGGPIV</sequence>
<evidence type="ECO:0000256" key="5">
    <source>
        <dbReference type="ARBA" id="ARBA00022807"/>
    </source>
</evidence>
<feature type="compositionally biased region" description="Gly residues" evidence="7">
    <location>
        <begin position="241"/>
        <end position="254"/>
    </location>
</feature>
<feature type="compositionally biased region" description="Low complexity" evidence="7">
    <location>
        <begin position="255"/>
        <end position="273"/>
    </location>
</feature>
<keyword evidence="5" id="KW-0788">Thiol protease</keyword>
<dbReference type="PANTHER" id="PTHR47053">
    <property type="entry name" value="MUREIN DD-ENDOPEPTIDASE MEPH-RELATED"/>
    <property type="match status" value="1"/>
</dbReference>
<name>A0ABT6ZJF9_9ACTN</name>
<evidence type="ECO:0000256" key="6">
    <source>
        <dbReference type="SAM" id="Coils"/>
    </source>
</evidence>
<evidence type="ECO:0000256" key="2">
    <source>
        <dbReference type="ARBA" id="ARBA00022670"/>
    </source>
</evidence>
<dbReference type="SUPFAM" id="SSF54001">
    <property type="entry name" value="Cysteine proteinases"/>
    <property type="match status" value="1"/>
</dbReference>
<protein>
    <submittedName>
        <fullName evidence="9">NlpC/P60 family protein</fullName>
    </submittedName>
</protein>
<evidence type="ECO:0000313" key="9">
    <source>
        <dbReference type="EMBL" id="MDJ1128786.1"/>
    </source>
</evidence>
<proteinExistence type="inferred from homology"/>
<feature type="coiled-coil region" evidence="6">
    <location>
        <begin position="13"/>
        <end position="75"/>
    </location>
</feature>
<dbReference type="RefSeq" id="WP_283722707.1">
    <property type="nucleotide sequence ID" value="NZ_JASJEX010000001.1"/>
</dbReference>
<keyword evidence="4" id="KW-0378">Hydrolase</keyword>
<evidence type="ECO:0000259" key="8">
    <source>
        <dbReference type="PROSITE" id="PS51935"/>
    </source>
</evidence>
<dbReference type="PROSITE" id="PS51935">
    <property type="entry name" value="NLPC_P60"/>
    <property type="match status" value="1"/>
</dbReference>
<dbReference type="Gene3D" id="3.90.1720.10">
    <property type="entry name" value="endopeptidase domain like (from Nostoc punctiforme)"/>
    <property type="match status" value="1"/>
</dbReference>
<comment type="caution">
    <text evidence="9">The sequence shown here is derived from an EMBL/GenBank/DDBJ whole genome shotgun (WGS) entry which is preliminary data.</text>
</comment>
<dbReference type="PANTHER" id="PTHR47053:SF1">
    <property type="entry name" value="MUREIN DD-ENDOPEPTIDASE MEPH-RELATED"/>
    <property type="match status" value="1"/>
</dbReference>
<dbReference type="Gene3D" id="6.10.250.3150">
    <property type="match status" value="1"/>
</dbReference>
<dbReference type="Pfam" id="PF24568">
    <property type="entry name" value="CC_PcsB"/>
    <property type="match status" value="1"/>
</dbReference>
<feature type="compositionally biased region" description="Low complexity" evidence="7">
    <location>
        <begin position="200"/>
        <end position="240"/>
    </location>
</feature>
<keyword evidence="10" id="KW-1185">Reference proteome</keyword>
<dbReference type="Pfam" id="PF00877">
    <property type="entry name" value="NLPC_P60"/>
    <property type="match status" value="1"/>
</dbReference>
<feature type="compositionally biased region" description="Basic and acidic residues" evidence="7">
    <location>
        <begin position="181"/>
        <end position="199"/>
    </location>
</feature>
<keyword evidence="6" id="KW-0175">Coiled coil</keyword>